<comment type="caution">
    <text evidence="2">The sequence shown here is derived from an EMBL/GenBank/DDBJ whole genome shotgun (WGS) entry which is preliminary data.</text>
</comment>
<reference evidence="2" key="1">
    <citation type="journal article" date="2012" name="PLoS ONE">
        <title>Gene sets for utilization of primary and secondary nutrition supplies in the distal gut of endangered iberian lynx.</title>
        <authorList>
            <person name="Alcaide M."/>
            <person name="Messina E."/>
            <person name="Richter M."/>
            <person name="Bargiela R."/>
            <person name="Peplies J."/>
            <person name="Huws S.A."/>
            <person name="Newbold C.J."/>
            <person name="Golyshin P.N."/>
            <person name="Simon M.A."/>
            <person name="Lopez G."/>
            <person name="Yakimov M.M."/>
            <person name="Ferrer M."/>
        </authorList>
    </citation>
    <scope>NUCLEOTIDE SEQUENCE</scope>
</reference>
<dbReference type="SUPFAM" id="SSF69255">
    <property type="entry name" value="gp5 N-terminal domain-like"/>
    <property type="match status" value="1"/>
</dbReference>
<dbReference type="EMBL" id="AMCI01002313">
    <property type="protein sequence ID" value="EJX03072.1"/>
    <property type="molecule type" value="Genomic_DNA"/>
</dbReference>
<dbReference type="Gene3D" id="2.40.50.230">
    <property type="entry name" value="Gp5 N-terminal domain"/>
    <property type="match status" value="1"/>
</dbReference>
<protein>
    <submittedName>
        <fullName evidence="2">Rhs element Vgr protein family protein</fullName>
    </submittedName>
</protein>
<dbReference type="AlphaFoldDB" id="J9G771"/>
<evidence type="ECO:0000313" key="2">
    <source>
        <dbReference type="EMBL" id="EJX03072.1"/>
    </source>
</evidence>
<feature type="domain" description="Gp5/Type VI secretion system Vgr protein OB-fold" evidence="1">
    <location>
        <begin position="18"/>
        <end position="58"/>
    </location>
</feature>
<dbReference type="InterPro" id="IPR037026">
    <property type="entry name" value="Vgr_OB-fold_dom_sf"/>
</dbReference>
<name>J9G771_9ZZZZ</name>
<dbReference type="Pfam" id="PF04717">
    <property type="entry name" value="Phage_base_V"/>
    <property type="match status" value="1"/>
</dbReference>
<dbReference type="InterPro" id="IPR006531">
    <property type="entry name" value="Gp5/Vgr_OB"/>
</dbReference>
<gene>
    <name evidence="2" type="ORF">EVA_08823</name>
</gene>
<accession>J9G771</accession>
<organism evidence="2">
    <name type="scientific">gut metagenome</name>
    <dbReference type="NCBI Taxonomy" id="749906"/>
    <lineage>
        <taxon>unclassified sequences</taxon>
        <taxon>metagenomes</taxon>
        <taxon>organismal metagenomes</taxon>
    </lineage>
</organism>
<proteinExistence type="predicted"/>
<evidence type="ECO:0000259" key="1">
    <source>
        <dbReference type="Pfam" id="PF04717"/>
    </source>
</evidence>
<feature type="non-terminal residue" evidence="2">
    <location>
        <position position="59"/>
    </location>
</feature>
<sequence length="59" mass="6777">MEYIPTEDMRMPVAHAMLAEVTDNADPENLGRVQVQFAWQKSRNKTTNWIRVRSLDAGS</sequence>